<reference evidence="7 8" key="1">
    <citation type="submission" date="2014-10" db="EMBL/GenBank/DDBJ databases">
        <title>Genome sequence of Clostridium aceticum DSM 1496.</title>
        <authorList>
            <person name="Poehlein A."/>
            <person name="Schiel-Bengelsdorf B."/>
            <person name="Gottschalk G."/>
            <person name="Duerre P."/>
            <person name="Daniel R."/>
        </authorList>
    </citation>
    <scope>NUCLEOTIDE SEQUENCE [LARGE SCALE GENOMIC DNA]</scope>
    <source>
        <strain evidence="7 8">DSM 1496</strain>
    </source>
</reference>
<keyword evidence="4 6" id="KW-1133">Transmembrane helix</keyword>
<proteinExistence type="inferred from homology"/>
<evidence type="ECO:0000256" key="1">
    <source>
        <dbReference type="ARBA" id="ARBA00004141"/>
    </source>
</evidence>
<gene>
    <name evidence="7" type="ORF">CACET_c39400</name>
</gene>
<organism evidence="7 8">
    <name type="scientific">Clostridium aceticum</name>
    <dbReference type="NCBI Taxonomy" id="84022"/>
    <lineage>
        <taxon>Bacteria</taxon>
        <taxon>Bacillati</taxon>
        <taxon>Bacillota</taxon>
        <taxon>Clostridia</taxon>
        <taxon>Eubacteriales</taxon>
        <taxon>Clostridiaceae</taxon>
        <taxon>Clostridium</taxon>
    </lineage>
</organism>
<keyword evidence="8" id="KW-1185">Reference proteome</keyword>
<dbReference type="Proteomes" id="UP000035704">
    <property type="component" value="Chromosome"/>
</dbReference>
<dbReference type="OrthoDB" id="9801356at2"/>
<comment type="caution">
    <text evidence="6">Lacks conserved residue(s) required for the propagation of feature annotation.</text>
</comment>
<dbReference type="AlphaFoldDB" id="A0A0D8I8J9"/>
<protein>
    <recommendedName>
        <fullName evidence="6">GDT1 family protein</fullName>
    </recommendedName>
</protein>
<evidence type="ECO:0000313" key="8">
    <source>
        <dbReference type="Proteomes" id="UP000035704"/>
    </source>
</evidence>
<comment type="similarity">
    <text evidence="2 6">Belongs to the GDT1 family.</text>
</comment>
<name>A0A0D8I8J9_9CLOT</name>
<dbReference type="KEGG" id="cace:CACET_c39400"/>
<dbReference type="PANTHER" id="PTHR12608:SF1">
    <property type="entry name" value="TRANSMEMBRANE PROTEIN 165"/>
    <property type="match status" value="1"/>
</dbReference>
<dbReference type="EMBL" id="CP009687">
    <property type="protein sequence ID" value="AKL97366.1"/>
    <property type="molecule type" value="Genomic_DNA"/>
</dbReference>
<evidence type="ECO:0000256" key="3">
    <source>
        <dbReference type="ARBA" id="ARBA00022692"/>
    </source>
</evidence>
<dbReference type="GO" id="GO:0016020">
    <property type="term" value="C:membrane"/>
    <property type="evidence" value="ECO:0007669"/>
    <property type="project" value="UniProtKB-SubCell"/>
</dbReference>
<keyword evidence="5 6" id="KW-0472">Membrane</keyword>
<feature type="transmembrane region" description="Helical" evidence="6">
    <location>
        <begin position="34"/>
        <end position="60"/>
    </location>
</feature>
<dbReference type="STRING" id="84022.CACET_c39400"/>
<keyword evidence="3 6" id="KW-0812">Transmembrane</keyword>
<dbReference type="RefSeq" id="WP_044825679.1">
    <property type="nucleotide sequence ID" value="NZ_CP009687.1"/>
</dbReference>
<comment type="subcellular location">
    <subcellularLocation>
        <location evidence="1 6">Membrane</location>
        <topology evidence="1 6">Multi-pass membrane protein</topology>
    </subcellularLocation>
</comment>
<dbReference type="Pfam" id="PF01169">
    <property type="entry name" value="GDT1"/>
    <property type="match status" value="1"/>
</dbReference>
<evidence type="ECO:0000256" key="4">
    <source>
        <dbReference type="ARBA" id="ARBA00022989"/>
    </source>
</evidence>
<accession>A0A0D8I8J9</accession>
<evidence type="ECO:0000256" key="2">
    <source>
        <dbReference type="ARBA" id="ARBA00009190"/>
    </source>
</evidence>
<evidence type="ECO:0000256" key="6">
    <source>
        <dbReference type="RuleBase" id="RU365102"/>
    </source>
</evidence>
<evidence type="ECO:0000256" key="5">
    <source>
        <dbReference type="ARBA" id="ARBA00023136"/>
    </source>
</evidence>
<dbReference type="GO" id="GO:0046873">
    <property type="term" value="F:metal ion transmembrane transporter activity"/>
    <property type="evidence" value="ECO:0007669"/>
    <property type="project" value="InterPro"/>
</dbReference>
<sequence>MLRMIMTTFFIVFIAELGDKTQLQTMLLATQCKSIWPVFIGASLALILSSLIGVCAGAFLTKYIPTHYLQTAAGVAFVVIGVLTLTGKI</sequence>
<dbReference type="InterPro" id="IPR001727">
    <property type="entry name" value="GDT1-like"/>
</dbReference>
<dbReference type="PATRIC" id="fig|84022.5.peg.1193"/>
<feature type="transmembrane region" description="Helical" evidence="6">
    <location>
        <begin position="67"/>
        <end position="86"/>
    </location>
</feature>
<dbReference type="PANTHER" id="PTHR12608">
    <property type="entry name" value="TRANSMEMBRANE PROTEIN HTP-1 RELATED"/>
    <property type="match status" value="1"/>
</dbReference>
<evidence type="ECO:0000313" key="7">
    <source>
        <dbReference type="EMBL" id="AKL97366.1"/>
    </source>
</evidence>